<dbReference type="Pfam" id="PF00403">
    <property type="entry name" value="HMA"/>
    <property type="match status" value="1"/>
</dbReference>
<evidence type="ECO:0000313" key="6">
    <source>
        <dbReference type="RefSeq" id="XP_006818904.1"/>
    </source>
</evidence>
<reference evidence="6" key="1">
    <citation type="submission" date="2025-08" db="UniProtKB">
        <authorList>
            <consortium name="RefSeq"/>
        </authorList>
    </citation>
    <scope>IDENTIFICATION</scope>
    <source>
        <tissue evidence="6">Testes</tissue>
    </source>
</reference>
<sequence length="269" mass="28823">MTTQTKMEFAVQMTCQHCVDSIKSKLQSVNDIKVLEINLADERVILQTSLPSSQVLEVIEDTGKRAVLIGHGSASSAIGREHLGAAVTMLEEGQLKGVIRFVQSDRNKCIIEGIVDGLKPKSIHAINIHEFGDISDGCTSCGDHFNPYEQPHGAPTDEARHVGDLGNITSNENGRAAFTIEDNLVKVWDIIGRSVVIHSGADDMGRSNDGCSKTNGNSGSGLACGIIARSAGLFQNTKKFCACDGVTIWDERNVPLAGSGRRRPPQSAL</sequence>
<dbReference type="InterPro" id="IPR036163">
    <property type="entry name" value="HMA_dom_sf"/>
</dbReference>
<dbReference type="SUPFAM" id="SSF49329">
    <property type="entry name" value="Cu,Zn superoxide dismutase-like"/>
    <property type="match status" value="1"/>
</dbReference>
<accession>A0ABM0MFW3</accession>
<protein>
    <recommendedName>
        <fullName evidence="3">Superoxide dismutase copper chaperone</fullName>
    </recommendedName>
</protein>
<evidence type="ECO:0000256" key="2">
    <source>
        <dbReference type="ARBA" id="ARBA00025798"/>
    </source>
</evidence>
<gene>
    <name evidence="6" type="primary">LOC100378622</name>
</gene>
<proteinExistence type="inferred from homology"/>
<dbReference type="Proteomes" id="UP000694865">
    <property type="component" value="Unplaced"/>
</dbReference>
<dbReference type="InterPro" id="IPR001424">
    <property type="entry name" value="SOD_Cu_Zn_dom"/>
</dbReference>
<keyword evidence="5" id="KW-1185">Reference proteome</keyword>
<evidence type="ECO:0000313" key="5">
    <source>
        <dbReference type="Proteomes" id="UP000694865"/>
    </source>
</evidence>
<dbReference type="InterPro" id="IPR006121">
    <property type="entry name" value="HMA_dom"/>
</dbReference>
<evidence type="ECO:0000256" key="1">
    <source>
        <dbReference type="ARBA" id="ARBA00001973"/>
    </source>
</evidence>
<dbReference type="InterPro" id="IPR024134">
    <property type="entry name" value="SOD_Cu/Zn_/chaperone"/>
</dbReference>
<name>A0ABM0MFW3_SACKO</name>
<dbReference type="PROSITE" id="PS50846">
    <property type="entry name" value="HMA_2"/>
    <property type="match status" value="1"/>
</dbReference>
<evidence type="ECO:0000256" key="3">
    <source>
        <dbReference type="ARBA" id="ARBA00032899"/>
    </source>
</evidence>
<dbReference type="RefSeq" id="XP_006818904.1">
    <property type="nucleotide sequence ID" value="XM_006818841.1"/>
</dbReference>
<dbReference type="Pfam" id="PF00080">
    <property type="entry name" value="Sod_Cu"/>
    <property type="match status" value="1"/>
</dbReference>
<dbReference type="CDD" id="cd00305">
    <property type="entry name" value="Cu-Zn_Superoxide_Dismutase"/>
    <property type="match status" value="1"/>
</dbReference>
<dbReference type="GeneID" id="100378622"/>
<dbReference type="InterPro" id="IPR036423">
    <property type="entry name" value="SOD-like_Cu/Zn_dom_sf"/>
</dbReference>
<dbReference type="SUPFAM" id="SSF55008">
    <property type="entry name" value="HMA, heavy metal-associated domain"/>
    <property type="match status" value="1"/>
</dbReference>
<dbReference type="CDD" id="cd00371">
    <property type="entry name" value="HMA"/>
    <property type="match status" value="1"/>
</dbReference>
<dbReference type="PRINTS" id="PR00068">
    <property type="entry name" value="CUZNDISMTASE"/>
</dbReference>
<organism evidence="5 6">
    <name type="scientific">Saccoglossus kowalevskii</name>
    <name type="common">Acorn worm</name>
    <dbReference type="NCBI Taxonomy" id="10224"/>
    <lineage>
        <taxon>Eukaryota</taxon>
        <taxon>Metazoa</taxon>
        <taxon>Hemichordata</taxon>
        <taxon>Enteropneusta</taxon>
        <taxon>Harrimaniidae</taxon>
        <taxon>Saccoglossus</taxon>
    </lineage>
</organism>
<dbReference type="Gene3D" id="2.60.40.200">
    <property type="entry name" value="Superoxide dismutase, copper/zinc binding domain"/>
    <property type="match status" value="1"/>
</dbReference>
<evidence type="ECO:0000259" key="4">
    <source>
        <dbReference type="PROSITE" id="PS50846"/>
    </source>
</evidence>
<comment type="similarity">
    <text evidence="2">In the C-terminal section; belongs to the Cu-Zn superoxide dismutase family.</text>
</comment>
<feature type="domain" description="HMA" evidence="4">
    <location>
        <begin position="4"/>
        <end position="67"/>
    </location>
</feature>
<comment type="cofactor">
    <cofactor evidence="1">
        <name>Cu(2+)</name>
        <dbReference type="ChEBI" id="CHEBI:29036"/>
    </cofactor>
</comment>
<dbReference type="PANTHER" id="PTHR10003">
    <property type="entry name" value="SUPEROXIDE DISMUTASE CU-ZN -RELATED"/>
    <property type="match status" value="1"/>
</dbReference>
<dbReference type="Gene3D" id="3.30.70.100">
    <property type="match status" value="1"/>
</dbReference>